<evidence type="ECO:0000313" key="1">
    <source>
        <dbReference type="EMBL" id="KHG02910.1"/>
    </source>
</evidence>
<reference evidence="2" key="1">
    <citation type="submission" date="2014-09" db="EMBL/GenBank/DDBJ databases">
        <authorList>
            <person name="Mudge J."/>
            <person name="Ramaraj T."/>
            <person name="Lindquist I.E."/>
            <person name="Bharti A.K."/>
            <person name="Sundararajan A."/>
            <person name="Cameron C.T."/>
            <person name="Woodward J.E."/>
            <person name="May G.D."/>
            <person name="Brubaker C."/>
            <person name="Broadhvest J."/>
            <person name="Wilkins T.A."/>
        </authorList>
    </citation>
    <scope>NUCLEOTIDE SEQUENCE</scope>
    <source>
        <strain evidence="2">cv. AKA8401</strain>
    </source>
</reference>
<comment type="caution">
    <text evidence="1">The sequence shown here is derived from an EMBL/GenBank/DDBJ whole genome shotgun (WGS) entry which is preliminary data.</text>
</comment>
<proteinExistence type="predicted"/>
<dbReference type="AlphaFoldDB" id="A0A0B0MQ88"/>
<keyword evidence="2" id="KW-1185">Reference proteome</keyword>
<protein>
    <submittedName>
        <fullName evidence="1">Uncharacterized protein</fullName>
    </submittedName>
</protein>
<organism evidence="1 2">
    <name type="scientific">Gossypium arboreum</name>
    <name type="common">Tree cotton</name>
    <name type="synonym">Gossypium nanking</name>
    <dbReference type="NCBI Taxonomy" id="29729"/>
    <lineage>
        <taxon>Eukaryota</taxon>
        <taxon>Viridiplantae</taxon>
        <taxon>Streptophyta</taxon>
        <taxon>Embryophyta</taxon>
        <taxon>Tracheophyta</taxon>
        <taxon>Spermatophyta</taxon>
        <taxon>Magnoliopsida</taxon>
        <taxon>eudicotyledons</taxon>
        <taxon>Gunneridae</taxon>
        <taxon>Pentapetalae</taxon>
        <taxon>rosids</taxon>
        <taxon>malvids</taxon>
        <taxon>Malvales</taxon>
        <taxon>Malvaceae</taxon>
        <taxon>Malvoideae</taxon>
        <taxon>Gossypium</taxon>
    </lineage>
</organism>
<accession>A0A0B0MQ88</accession>
<name>A0A0B0MQ88_GOSAR</name>
<dbReference type="Proteomes" id="UP000032142">
    <property type="component" value="Unassembled WGS sequence"/>
</dbReference>
<gene>
    <name evidence="1" type="ORF">F383_24459</name>
</gene>
<sequence>MGVCSAMWLAMCKARPCD</sequence>
<evidence type="ECO:0000313" key="2">
    <source>
        <dbReference type="Proteomes" id="UP000032142"/>
    </source>
</evidence>
<dbReference type="EMBL" id="JRRC01308216">
    <property type="protein sequence ID" value="KHG02910.1"/>
    <property type="molecule type" value="Genomic_DNA"/>
</dbReference>